<keyword evidence="1" id="KW-0732">Signal</keyword>
<name>A0A0A9EC02_ARUDO</name>
<dbReference type="EMBL" id="GBRH01204353">
    <property type="protein sequence ID" value="JAD93542.1"/>
    <property type="molecule type" value="Transcribed_RNA"/>
</dbReference>
<dbReference type="AlphaFoldDB" id="A0A0A9EC02"/>
<evidence type="ECO:0000313" key="2">
    <source>
        <dbReference type="EMBL" id="JAD93542.1"/>
    </source>
</evidence>
<protein>
    <recommendedName>
        <fullName evidence="3">Secreted protein</fullName>
    </recommendedName>
</protein>
<evidence type="ECO:0000256" key="1">
    <source>
        <dbReference type="SAM" id="SignalP"/>
    </source>
</evidence>
<evidence type="ECO:0008006" key="3">
    <source>
        <dbReference type="Google" id="ProtNLM"/>
    </source>
</evidence>
<feature type="chain" id="PRO_5002046862" description="Secreted protein" evidence="1">
    <location>
        <begin position="24"/>
        <end position="69"/>
    </location>
</feature>
<sequence>MIHVARASLFFFLQLLFQMCVSCQCVRTIHVLISFFIHGGNSVREEIAQRQERRCDMLQSYMFLLNRTS</sequence>
<organism evidence="2">
    <name type="scientific">Arundo donax</name>
    <name type="common">Giant reed</name>
    <name type="synonym">Donax arundinaceus</name>
    <dbReference type="NCBI Taxonomy" id="35708"/>
    <lineage>
        <taxon>Eukaryota</taxon>
        <taxon>Viridiplantae</taxon>
        <taxon>Streptophyta</taxon>
        <taxon>Embryophyta</taxon>
        <taxon>Tracheophyta</taxon>
        <taxon>Spermatophyta</taxon>
        <taxon>Magnoliopsida</taxon>
        <taxon>Liliopsida</taxon>
        <taxon>Poales</taxon>
        <taxon>Poaceae</taxon>
        <taxon>PACMAD clade</taxon>
        <taxon>Arundinoideae</taxon>
        <taxon>Arundineae</taxon>
        <taxon>Arundo</taxon>
    </lineage>
</organism>
<reference evidence="2" key="1">
    <citation type="submission" date="2014-09" db="EMBL/GenBank/DDBJ databases">
        <authorList>
            <person name="Magalhaes I.L.F."/>
            <person name="Oliveira U."/>
            <person name="Santos F.R."/>
            <person name="Vidigal T.H.D.A."/>
            <person name="Brescovit A.D."/>
            <person name="Santos A.J."/>
        </authorList>
    </citation>
    <scope>NUCLEOTIDE SEQUENCE</scope>
    <source>
        <tissue evidence="2">Shoot tissue taken approximately 20 cm above the soil surface</tissue>
    </source>
</reference>
<accession>A0A0A9EC02</accession>
<feature type="signal peptide" evidence="1">
    <location>
        <begin position="1"/>
        <end position="23"/>
    </location>
</feature>
<proteinExistence type="predicted"/>
<reference evidence="2" key="2">
    <citation type="journal article" date="2015" name="Data Brief">
        <title>Shoot transcriptome of the giant reed, Arundo donax.</title>
        <authorList>
            <person name="Barrero R.A."/>
            <person name="Guerrero F.D."/>
            <person name="Moolhuijzen P."/>
            <person name="Goolsby J.A."/>
            <person name="Tidwell J."/>
            <person name="Bellgard S.E."/>
            <person name="Bellgard M.I."/>
        </authorList>
    </citation>
    <scope>NUCLEOTIDE SEQUENCE</scope>
    <source>
        <tissue evidence="2">Shoot tissue taken approximately 20 cm above the soil surface</tissue>
    </source>
</reference>